<dbReference type="EMBL" id="AMGX01000019">
    <property type="protein sequence ID" value="EXJ66681.1"/>
    <property type="molecule type" value="Genomic_DNA"/>
</dbReference>
<dbReference type="Proteomes" id="UP000019471">
    <property type="component" value="Unassembled WGS sequence"/>
</dbReference>
<reference evidence="7 8" key="1">
    <citation type="submission" date="2013-03" db="EMBL/GenBank/DDBJ databases">
        <title>The Genome Sequence of Cladophialophora psammophila CBS 110553.</title>
        <authorList>
            <consortium name="The Broad Institute Genomics Platform"/>
            <person name="Cuomo C."/>
            <person name="de Hoog S."/>
            <person name="Gorbushina A."/>
            <person name="Walker B."/>
            <person name="Young S.K."/>
            <person name="Zeng Q."/>
            <person name="Gargeya S."/>
            <person name="Fitzgerald M."/>
            <person name="Haas B."/>
            <person name="Abouelleil A."/>
            <person name="Allen A.W."/>
            <person name="Alvarado L."/>
            <person name="Arachchi H.M."/>
            <person name="Berlin A.M."/>
            <person name="Chapman S.B."/>
            <person name="Gainer-Dewar J."/>
            <person name="Goldberg J."/>
            <person name="Griggs A."/>
            <person name="Gujja S."/>
            <person name="Hansen M."/>
            <person name="Howarth C."/>
            <person name="Imamovic A."/>
            <person name="Ireland A."/>
            <person name="Larimer J."/>
            <person name="McCowan C."/>
            <person name="Murphy C."/>
            <person name="Pearson M."/>
            <person name="Poon T.W."/>
            <person name="Priest M."/>
            <person name="Roberts A."/>
            <person name="Saif S."/>
            <person name="Shea T."/>
            <person name="Sisk P."/>
            <person name="Sykes S."/>
            <person name="Wortman J."/>
            <person name="Nusbaum C."/>
            <person name="Birren B."/>
        </authorList>
    </citation>
    <scope>NUCLEOTIDE SEQUENCE [LARGE SCALE GENOMIC DNA]</scope>
    <source>
        <strain evidence="7 8">CBS 110553</strain>
    </source>
</reference>
<dbReference type="PANTHER" id="PTHR13789">
    <property type="entry name" value="MONOOXYGENASE"/>
    <property type="match status" value="1"/>
</dbReference>
<evidence type="ECO:0000256" key="2">
    <source>
        <dbReference type="ARBA" id="ARBA00022630"/>
    </source>
</evidence>
<evidence type="ECO:0000259" key="6">
    <source>
        <dbReference type="Pfam" id="PF01494"/>
    </source>
</evidence>
<evidence type="ECO:0000313" key="8">
    <source>
        <dbReference type="Proteomes" id="UP000019471"/>
    </source>
</evidence>
<dbReference type="eggNOG" id="KOG2614">
    <property type="taxonomic scope" value="Eukaryota"/>
</dbReference>
<comment type="similarity">
    <text evidence="1">Belongs to the paxM FAD-dependent monooxygenase family.</text>
</comment>
<proteinExistence type="inferred from homology"/>
<sequence length="412" mass="45454">MATSSHTNGHTVPKFDVLIIGGGIAGLTTAIACNRKGFNVTVLEATQFYTHVGAGILLSGNAAQVLIDMGLQDEMEACSTHMRRVVFMTHEGKPMSIQHFPSRASSAEGGPLWQVHRADVHGLLLKKAQEVGVTIRMGVLAKSYDWDVPAAVLEDGSVITADVIIAADGYRSRARENLLGRQDEPRHHGYSAYRALIPGKILAEYPDLKDLVDPKQQTSHCWVGQGRHVLGYPIRGGQDYNMVYNQPTIRAIGSKYVADVDPADIQEEYKDWDPRLVALTKHLPKDGVLEWRLCDLHPLENWIFPGSKIVLIGDASHAMLPSAAQGAAMGIEDGAAIAELLARADSKTDVPRILRTFQNLRRNRCIDVVENGSRDARSWHDKDDPKYKPTSNWVWVYDIKTAAREIPLSNEA</sequence>
<dbReference type="HOGENOM" id="CLU_009665_19_3_1"/>
<dbReference type="AlphaFoldDB" id="W9WPS8"/>
<dbReference type="RefSeq" id="XP_007749118.1">
    <property type="nucleotide sequence ID" value="XM_007750928.1"/>
</dbReference>
<evidence type="ECO:0000313" key="7">
    <source>
        <dbReference type="EMBL" id="EXJ66681.1"/>
    </source>
</evidence>
<accession>W9WPS8</accession>
<protein>
    <recommendedName>
        <fullName evidence="6">FAD-binding domain-containing protein</fullName>
    </recommendedName>
</protein>
<comment type="caution">
    <text evidence="7">The sequence shown here is derived from an EMBL/GenBank/DDBJ whole genome shotgun (WGS) entry which is preliminary data.</text>
</comment>
<dbReference type="PANTHER" id="PTHR13789:SF147">
    <property type="entry name" value="PUTATIVE (AFU_ORTHOLOGUE AFUA_2G01950)-RELATED"/>
    <property type="match status" value="1"/>
</dbReference>
<evidence type="ECO:0000256" key="4">
    <source>
        <dbReference type="ARBA" id="ARBA00023002"/>
    </source>
</evidence>
<name>W9WPS8_9EURO</name>
<keyword evidence="4" id="KW-0560">Oxidoreductase</keyword>
<evidence type="ECO:0000256" key="1">
    <source>
        <dbReference type="ARBA" id="ARBA00007992"/>
    </source>
</evidence>
<keyword evidence="2" id="KW-0285">Flavoprotein</keyword>
<dbReference type="SUPFAM" id="SSF54373">
    <property type="entry name" value="FAD-linked reductases, C-terminal domain"/>
    <property type="match status" value="1"/>
</dbReference>
<evidence type="ECO:0000256" key="5">
    <source>
        <dbReference type="ARBA" id="ARBA00023033"/>
    </source>
</evidence>
<gene>
    <name evidence="7" type="ORF">A1O5_10352</name>
</gene>
<dbReference type="SUPFAM" id="SSF51905">
    <property type="entry name" value="FAD/NAD(P)-binding domain"/>
    <property type="match status" value="1"/>
</dbReference>
<dbReference type="PRINTS" id="PR00420">
    <property type="entry name" value="RNGMNOXGNASE"/>
</dbReference>
<dbReference type="GeneID" id="19195045"/>
<dbReference type="GO" id="GO:0071949">
    <property type="term" value="F:FAD binding"/>
    <property type="evidence" value="ECO:0007669"/>
    <property type="project" value="InterPro"/>
</dbReference>
<dbReference type="Gene3D" id="3.50.50.60">
    <property type="entry name" value="FAD/NAD(P)-binding domain"/>
    <property type="match status" value="1"/>
</dbReference>
<organism evidence="7 8">
    <name type="scientific">Cladophialophora psammophila CBS 110553</name>
    <dbReference type="NCBI Taxonomy" id="1182543"/>
    <lineage>
        <taxon>Eukaryota</taxon>
        <taxon>Fungi</taxon>
        <taxon>Dikarya</taxon>
        <taxon>Ascomycota</taxon>
        <taxon>Pezizomycotina</taxon>
        <taxon>Eurotiomycetes</taxon>
        <taxon>Chaetothyriomycetidae</taxon>
        <taxon>Chaetothyriales</taxon>
        <taxon>Herpotrichiellaceae</taxon>
        <taxon>Cladophialophora</taxon>
    </lineage>
</organism>
<dbReference type="InterPro" id="IPR050493">
    <property type="entry name" value="FAD-dep_Monooxygenase_BioMet"/>
</dbReference>
<keyword evidence="3" id="KW-0274">FAD</keyword>
<dbReference type="GO" id="GO:0004497">
    <property type="term" value="F:monooxygenase activity"/>
    <property type="evidence" value="ECO:0007669"/>
    <property type="project" value="UniProtKB-KW"/>
</dbReference>
<keyword evidence="5" id="KW-0503">Monooxygenase</keyword>
<keyword evidence="8" id="KW-1185">Reference proteome</keyword>
<evidence type="ECO:0000256" key="3">
    <source>
        <dbReference type="ARBA" id="ARBA00022827"/>
    </source>
</evidence>
<feature type="domain" description="FAD-binding" evidence="6">
    <location>
        <begin position="15"/>
        <end position="370"/>
    </location>
</feature>
<dbReference type="InterPro" id="IPR036188">
    <property type="entry name" value="FAD/NAD-bd_sf"/>
</dbReference>
<dbReference type="OrthoDB" id="16820at2759"/>
<dbReference type="Pfam" id="PF01494">
    <property type="entry name" value="FAD_binding_3"/>
    <property type="match status" value="1"/>
</dbReference>
<dbReference type="InterPro" id="IPR002938">
    <property type="entry name" value="FAD-bd"/>
</dbReference>